<feature type="chain" id="PRO_5022768572" evidence="1">
    <location>
        <begin position="20"/>
        <end position="156"/>
    </location>
</feature>
<evidence type="ECO:0000256" key="1">
    <source>
        <dbReference type="SAM" id="SignalP"/>
    </source>
</evidence>
<dbReference type="Pfam" id="PF13728">
    <property type="entry name" value="TraF"/>
    <property type="match status" value="1"/>
</dbReference>
<comment type="caution">
    <text evidence="2">The sequence shown here is derived from an EMBL/GenBank/DDBJ whole genome shotgun (WGS) entry which is preliminary data.</text>
</comment>
<sequence>MKILTLIFILFSLPMQVSANQSTDVQHDTNLIDQYLFKNKQDFALLFFVQPGCVYCQHQLPVIGEFQNQSGWYVKTIDIIQNPEVRSKFNVSATPVIIMIKRNGSANNWQTVSIGYSPLATLRTDIFKLAKIMNGTASTGKYHVRTQQNAITKITE</sequence>
<accession>A0A5B0SVR9</accession>
<dbReference type="SUPFAM" id="SSF52833">
    <property type="entry name" value="Thioredoxin-like"/>
    <property type="match status" value="1"/>
</dbReference>
<name>A0A5B0SVR9_9ENTR</name>
<dbReference type="CDD" id="cd02947">
    <property type="entry name" value="TRX_family"/>
    <property type="match status" value="1"/>
</dbReference>
<dbReference type="EMBL" id="VTZD01000024">
    <property type="protein sequence ID" value="KAA1141961.1"/>
    <property type="molecule type" value="Genomic_DNA"/>
</dbReference>
<dbReference type="RefSeq" id="WP_149608095.1">
    <property type="nucleotide sequence ID" value="NZ_VTZD01000024.1"/>
</dbReference>
<dbReference type="Gene3D" id="3.40.30.10">
    <property type="entry name" value="Glutaredoxin"/>
    <property type="match status" value="1"/>
</dbReference>
<feature type="signal peptide" evidence="1">
    <location>
        <begin position="1"/>
        <end position="19"/>
    </location>
</feature>
<evidence type="ECO:0000313" key="2">
    <source>
        <dbReference type="EMBL" id="KAA1141961.1"/>
    </source>
</evidence>
<dbReference type="Proteomes" id="UP000323297">
    <property type="component" value="Unassembled WGS sequence"/>
</dbReference>
<proteinExistence type="predicted"/>
<protein>
    <submittedName>
        <fullName evidence="2">Conjugal transfer protein TraF</fullName>
    </submittedName>
</protein>
<gene>
    <name evidence="2" type="ORF">D3H66_19500</name>
</gene>
<dbReference type="AlphaFoldDB" id="A0A5B0SVR9"/>
<dbReference type="InterPro" id="IPR039555">
    <property type="entry name" value="TraF/TrbB"/>
</dbReference>
<reference evidence="2 3" key="1">
    <citation type="submission" date="2019-08" db="EMBL/GenBank/DDBJ databases">
        <title>Draft genome sequence of Citrobacter portucalensis strain isolated from green turtle.</title>
        <authorList>
            <person name="Fernandes M.R."/>
            <person name="Sellera F.P."/>
            <person name="Goldeberg D.W."/>
            <person name="Costa D.C."/>
            <person name="Lincopan N."/>
        </authorList>
    </citation>
    <scope>NUCLEOTIDE SEQUENCE [LARGE SCALE GENOMIC DNA]</scope>
    <source>
        <strain evidence="2 3">TV06</strain>
    </source>
</reference>
<evidence type="ECO:0000313" key="3">
    <source>
        <dbReference type="Proteomes" id="UP000323297"/>
    </source>
</evidence>
<dbReference type="InterPro" id="IPR036249">
    <property type="entry name" value="Thioredoxin-like_sf"/>
</dbReference>
<keyword evidence="1" id="KW-0732">Signal</keyword>
<organism evidence="2 3">
    <name type="scientific">Citrobacter portucalensis</name>
    <dbReference type="NCBI Taxonomy" id="1639133"/>
    <lineage>
        <taxon>Bacteria</taxon>
        <taxon>Pseudomonadati</taxon>
        <taxon>Pseudomonadota</taxon>
        <taxon>Gammaproteobacteria</taxon>
        <taxon>Enterobacterales</taxon>
        <taxon>Enterobacteriaceae</taxon>
        <taxon>Citrobacter</taxon>
        <taxon>Citrobacter freundii complex</taxon>
    </lineage>
</organism>